<dbReference type="PROSITE" id="PS50042">
    <property type="entry name" value="CNMP_BINDING_3"/>
    <property type="match status" value="1"/>
</dbReference>
<dbReference type="InterPro" id="IPR018821">
    <property type="entry name" value="DUF294_put_nucleoTrafse_sb-bd"/>
</dbReference>
<dbReference type="InterPro" id="IPR000595">
    <property type="entry name" value="cNMP-bd_dom"/>
</dbReference>
<protein>
    <submittedName>
        <fullName evidence="2">DUF294 nucleotidyltransferase-like domain-containing protein</fullName>
    </submittedName>
</protein>
<organism evidence="2 3">
    <name type="scientific">Nostocoides vanveenii</name>
    <dbReference type="NCBI Taxonomy" id="330835"/>
    <lineage>
        <taxon>Bacteria</taxon>
        <taxon>Bacillati</taxon>
        <taxon>Actinomycetota</taxon>
        <taxon>Actinomycetes</taxon>
        <taxon>Micrococcales</taxon>
        <taxon>Intrasporangiaceae</taxon>
        <taxon>Nostocoides</taxon>
    </lineage>
</organism>
<dbReference type="SUPFAM" id="SSF54631">
    <property type="entry name" value="CBS-domain pair"/>
    <property type="match status" value="1"/>
</dbReference>
<dbReference type="InterPro" id="IPR014710">
    <property type="entry name" value="RmlC-like_jellyroll"/>
</dbReference>
<dbReference type="Pfam" id="PF03445">
    <property type="entry name" value="DUF294"/>
    <property type="match status" value="1"/>
</dbReference>
<dbReference type="Pfam" id="PF00571">
    <property type="entry name" value="CBS"/>
    <property type="match status" value="1"/>
</dbReference>
<dbReference type="Pfam" id="PF10335">
    <property type="entry name" value="DUF294_C"/>
    <property type="match status" value="1"/>
</dbReference>
<feature type="domain" description="Cyclic nucleotide-binding" evidence="1">
    <location>
        <begin position="19"/>
        <end position="114"/>
    </location>
</feature>
<keyword evidence="3" id="KW-1185">Reference proteome</keyword>
<dbReference type="InterPro" id="IPR046342">
    <property type="entry name" value="CBS_dom_sf"/>
</dbReference>
<dbReference type="EMBL" id="BAAAPN010000057">
    <property type="protein sequence ID" value="GAA1767979.1"/>
    <property type="molecule type" value="Genomic_DNA"/>
</dbReference>
<gene>
    <name evidence="2" type="ORF">GCM10009810_28360</name>
</gene>
<dbReference type="RefSeq" id="WP_344067456.1">
    <property type="nucleotide sequence ID" value="NZ_BAAAPN010000057.1"/>
</dbReference>
<dbReference type="InterPro" id="IPR000644">
    <property type="entry name" value="CBS_dom"/>
</dbReference>
<dbReference type="SUPFAM" id="SSF51206">
    <property type="entry name" value="cAMP-binding domain-like"/>
    <property type="match status" value="1"/>
</dbReference>
<dbReference type="InterPro" id="IPR018490">
    <property type="entry name" value="cNMP-bd_dom_sf"/>
</dbReference>
<dbReference type="Pfam" id="PF00027">
    <property type="entry name" value="cNMP_binding"/>
    <property type="match status" value="1"/>
</dbReference>
<sequence>MSDVESTDDLNTVLASYLPFRSVDADVRQRLAAEATIESYAAGHLVLDAFADPSSCVYVVLDGRVGMWNDATRLDQEPDELLGRGGVFGFSAMLTERSVGPRVVAVTDARVARIPGEEATAAFVTRDGARFLARSLARSLRDPAVALPANSRVSDLITAAPLVVDPATPADEVARAMTRDRHTCAVIETSPGTYAAITDASLRRRILAEGLPPTAPARDVVASVTPQADAAEAPAETLLALLEADADAAVVTDESGRLVGVVTLGDFSLTPTASDLAIHQRLRHAPTPGDLVDCAEQFPDLLRRLLEHGLASGRVIGVYSTLLDGLVRRALELEFAGHPDLPMSAFTWLALGSNGRREAVLSSDIDSAVAFADGTPEDVMACYRTALAGVDLILQSAGMATDTHGVSGRHTLLSRTHAQWRAAAREWLADPVAGNGAIMTSLLVDARPIFGADETAAADLVVGDLREHPLTMRLLLTDALARRARLRSLLIREPWRRSWTYDIKEHALLPLVNLARWAALVAGSSALSTRERLLDAGGSTVLSQEQSTSLAEVFEVLQRLRLRYQLMQSREGVTPSDDLVFDAMSPIDRSIVAQAVREIAQAQKRFATVAAYTDTAEWAPGEPR</sequence>
<evidence type="ECO:0000313" key="3">
    <source>
        <dbReference type="Proteomes" id="UP001501475"/>
    </source>
</evidence>
<dbReference type="InterPro" id="IPR005105">
    <property type="entry name" value="GlnD_Uridyltrans_N"/>
</dbReference>
<dbReference type="CDD" id="cd05401">
    <property type="entry name" value="NT_GlnE_GlnD_like"/>
    <property type="match status" value="1"/>
</dbReference>
<dbReference type="Gene3D" id="3.10.580.10">
    <property type="entry name" value="CBS-domain"/>
    <property type="match status" value="1"/>
</dbReference>
<reference evidence="2 3" key="1">
    <citation type="journal article" date="2019" name="Int. J. Syst. Evol. Microbiol.">
        <title>The Global Catalogue of Microorganisms (GCM) 10K type strain sequencing project: providing services to taxonomists for standard genome sequencing and annotation.</title>
        <authorList>
            <consortium name="The Broad Institute Genomics Platform"/>
            <consortium name="The Broad Institute Genome Sequencing Center for Infectious Disease"/>
            <person name="Wu L."/>
            <person name="Ma J."/>
        </authorList>
    </citation>
    <scope>NUCLEOTIDE SEQUENCE [LARGE SCALE GENOMIC DNA]</scope>
    <source>
        <strain evidence="2 3">JCM 15591</strain>
    </source>
</reference>
<name>A0ABN2KWH8_9MICO</name>
<accession>A0ABN2KWH8</accession>
<dbReference type="Gene3D" id="2.60.120.10">
    <property type="entry name" value="Jelly Rolls"/>
    <property type="match status" value="1"/>
</dbReference>
<dbReference type="CDD" id="cd00038">
    <property type="entry name" value="CAP_ED"/>
    <property type="match status" value="1"/>
</dbReference>
<evidence type="ECO:0000259" key="1">
    <source>
        <dbReference type="PROSITE" id="PS50042"/>
    </source>
</evidence>
<evidence type="ECO:0000313" key="2">
    <source>
        <dbReference type="EMBL" id="GAA1767979.1"/>
    </source>
</evidence>
<proteinExistence type="predicted"/>
<comment type="caution">
    <text evidence="2">The sequence shown here is derived from an EMBL/GenBank/DDBJ whole genome shotgun (WGS) entry which is preliminary data.</text>
</comment>
<dbReference type="Proteomes" id="UP001501475">
    <property type="component" value="Unassembled WGS sequence"/>
</dbReference>